<accession>F4MN96</accession>
<reference evidence="1" key="1">
    <citation type="submission" date="2010-05" db="EMBL/GenBank/DDBJ databases">
        <authorList>
            <person name="Genoscope - CEA"/>
        </authorList>
    </citation>
    <scope>NUCLEOTIDE SEQUENCE</scope>
</reference>
<evidence type="ECO:0000313" key="1">
    <source>
        <dbReference type="EMBL" id="CBL88131.1"/>
    </source>
</evidence>
<name>F4MN96_9BACT</name>
<organism evidence="1">
    <name type="scientific">uncultured Cytophagia bacterium</name>
    <dbReference type="NCBI Taxonomy" id="768505"/>
    <lineage>
        <taxon>Bacteria</taxon>
        <taxon>Pseudomonadati</taxon>
        <taxon>Bacteroidota</taxon>
        <taxon>Cytophagia</taxon>
        <taxon>environmental samples</taxon>
    </lineage>
</organism>
<protein>
    <submittedName>
        <fullName evidence="1">Uncharacterized protein</fullName>
    </submittedName>
</protein>
<reference evidence="1" key="2">
    <citation type="journal article" date="2012" name="Environ. Microbiol.">
        <title>Genomic content of uncultured Bacteroidetes from contrasting oceanic provinces in the North Atlantic Ocean.</title>
        <authorList>
            <person name="Gomez-Pereira P.R."/>
            <person name="Schuler M."/>
            <person name="Fuchs B.M."/>
            <person name="Bennke C."/>
            <person name="Teeling H."/>
            <person name="Waldmann J."/>
            <person name="Richter M."/>
            <person name="Barbe V."/>
            <person name="Bataille E."/>
            <person name="Glockner F.O."/>
            <person name="Amann R."/>
        </authorList>
    </citation>
    <scope>NUCLEOTIDE SEQUENCE</scope>
</reference>
<sequence length="41" mass="5030">MIHCFDKNISEKYLLNKGYYPESNFIERGSMQTHWIIFLYV</sequence>
<dbReference type="EMBL" id="FQ032830">
    <property type="protein sequence ID" value="CBL88131.1"/>
    <property type="molecule type" value="Genomic_DNA"/>
</dbReference>
<proteinExistence type="predicted"/>
<gene>
    <name evidence="1" type="ORF">S18_1001_0008</name>
</gene>
<dbReference type="AlphaFoldDB" id="F4MN96"/>